<dbReference type="Pfam" id="PF00082">
    <property type="entry name" value="Peptidase_S8"/>
    <property type="match status" value="1"/>
</dbReference>
<evidence type="ECO:0000256" key="2">
    <source>
        <dbReference type="ARBA" id="ARBA00011073"/>
    </source>
</evidence>
<dbReference type="InterPro" id="IPR000209">
    <property type="entry name" value="Peptidase_S8/S53_dom"/>
</dbReference>
<keyword evidence="3" id="KW-0732">Signal</keyword>
<dbReference type="Gene3D" id="3.40.50.200">
    <property type="entry name" value="Peptidase S8/S53 domain"/>
    <property type="match status" value="1"/>
</dbReference>
<dbReference type="GO" id="GO:0006508">
    <property type="term" value="P:proteolysis"/>
    <property type="evidence" value="ECO:0007669"/>
    <property type="project" value="InterPro"/>
</dbReference>
<dbReference type="Proteomes" id="UP000053144">
    <property type="component" value="Chromosome 5"/>
</dbReference>
<dbReference type="EMBL" id="CM003375">
    <property type="protein sequence ID" value="KOM43809.1"/>
    <property type="molecule type" value="Genomic_DNA"/>
</dbReference>
<dbReference type="AlphaFoldDB" id="A0A0L9UMM6"/>
<comment type="similarity">
    <text evidence="2">Belongs to the peptidase S8 family.</text>
</comment>
<evidence type="ECO:0000313" key="6">
    <source>
        <dbReference type="Proteomes" id="UP000053144"/>
    </source>
</evidence>
<dbReference type="OMA" id="AIMEEGY"/>
<comment type="subcellular location">
    <subcellularLocation>
        <location evidence="1">Secreted</location>
    </subcellularLocation>
</comment>
<proteinExistence type="inferred from homology"/>
<evidence type="ECO:0000259" key="4">
    <source>
        <dbReference type="Pfam" id="PF00082"/>
    </source>
</evidence>
<evidence type="ECO:0000256" key="1">
    <source>
        <dbReference type="ARBA" id="ARBA00004613"/>
    </source>
</evidence>
<organism evidence="5 6">
    <name type="scientific">Phaseolus angularis</name>
    <name type="common">Azuki bean</name>
    <name type="synonym">Vigna angularis</name>
    <dbReference type="NCBI Taxonomy" id="3914"/>
    <lineage>
        <taxon>Eukaryota</taxon>
        <taxon>Viridiplantae</taxon>
        <taxon>Streptophyta</taxon>
        <taxon>Embryophyta</taxon>
        <taxon>Tracheophyta</taxon>
        <taxon>Spermatophyta</taxon>
        <taxon>Magnoliopsida</taxon>
        <taxon>eudicotyledons</taxon>
        <taxon>Gunneridae</taxon>
        <taxon>Pentapetalae</taxon>
        <taxon>rosids</taxon>
        <taxon>fabids</taxon>
        <taxon>Fabales</taxon>
        <taxon>Fabaceae</taxon>
        <taxon>Papilionoideae</taxon>
        <taxon>50 kb inversion clade</taxon>
        <taxon>NPAAA clade</taxon>
        <taxon>indigoferoid/millettioid clade</taxon>
        <taxon>Phaseoleae</taxon>
        <taxon>Vigna</taxon>
    </lineage>
</organism>
<sequence>MEGFVLVANPSYGDYIAEPMPLIPRVEDAKAILHYYEEKTKRNKKGNAKEFGALAAVGEGRLASFTGRSLIDTKSGQPGPHQCFRTFPQSISTPHVAGIAALMKQHNPSWTPSMIVYAISTTSSKYDHLGHAIMEEGYEVNTLLPATPFDYGSGFVNPNRVVDPGLCNEDHFFPRESVYGKICSSQRIFMGCLSASEMELSEDYTPVISHGPNPRTTHI</sequence>
<accession>A0A0L9UMM6</accession>
<feature type="domain" description="Peptidase S8/S53" evidence="4">
    <location>
        <begin position="90"/>
        <end position="126"/>
    </location>
</feature>
<dbReference type="InterPro" id="IPR036852">
    <property type="entry name" value="Peptidase_S8/S53_dom_sf"/>
</dbReference>
<evidence type="ECO:0000313" key="5">
    <source>
        <dbReference type="EMBL" id="KOM43809.1"/>
    </source>
</evidence>
<reference evidence="6" key="1">
    <citation type="journal article" date="2015" name="Proc. Natl. Acad. Sci. U.S.A.">
        <title>Genome sequencing of adzuki bean (Vigna angularis) provides insight into high starch and low fat accumulation and domestication.</title>
        <authorList>
            <person name="Yang K."/>
            <person name="Tian Z."/>
            <person name="Chen C."/>
            <person name="Luo L."/>
            <person name="Zhao B."/>
            <person name="Wang Z."/>
            <person name="Yu L."/>
            <person name="Li Y."/>
            <person name="Sun Y."/>
            <person name="Li W."/>
            <person name="Chen Y."/>
            <person name="Li Y."/>
            <person name="Zhang Y."/>
            <person name="Ai D."/>
            <person name="Zhao J."/>
            <person name="Shang C."/>
            <person name="Ma Y."/>
            <person name="Wu B."/>
            <person name="Wang M."/>
            <person name="Gao L."/>
            <person name="Sun D."/>
            <person name="Zhang P."/>
            <person name="Guo F."/>
            <person name="Wang W."/>
            <person name="Li Y."/>
            <person name="Wang J."/>
            <person name="Varshney R.K."/>
            <person name="Wang J."/>
            <person name="Ling H.Q."/>
            <person name="Wan P."/>
        </authorList>
    </citation>
    <scope>NUCLEOTIDE SEQUENCE</scope>
    <source>
        <strain evidence="6">cv. Jingnong 6</strain>
    </source>
</reference>
<evidence type="ECO:0000256" key="3">
    <source>
        <dbReference type="ARBA" id="ARBA00022729"/>
    </source>
</evidence>
<dbReference type="STRING" id="3914.A0A0L9UMM6"/>
<dbReference type="PANTHER" id="PTHR10795">
    <property type="entry name" value="PROPROTEIN CONVERTASE SUBTILISIN/KEXIN"/>
    <property type="match status" value="1"/>
</dbReference>
<protein>
    <recommendedName>
        <fullName evidence="4">Peptidase S8/S53 domain-containing protein</fullName>
    </recommendedName>
</protein>
<dbReference type="Gramene" id="KOM43809">
    <property type="protein sequence ID" value="KOM43809"/>
    <property type="gene ID" value="LR48_Vigan05g141400"/>
</dbReference>
<gene>
    <name evidence="5" type="ORF">LR48_Vigan05g141400</name>
</gene>
<dbReference type="GO" id="GO:0004252">
    <property type="term" value="F:serine-type endopeptidase activity"/>
    <property type="evidence" value="ECO:0007669"/>
    <property type="project" value="InterPro"/>
</dbReference>
<dbReference type="InterPro" id="IPR045051">
    <property type="entry name" value="SBT"/>
</dbReference>
<name>A0A0L9UMM6_PHAAN</name>
<dbReference type="GO" id="GO:0005576">
    <property type="term" value="C:extracellular region"/>
    <property type="evidence" value="ECO:0007669"/>
    <property type="project" value="UniProtKB-SubCell"/>
</dbReference>
<dbReference type="SUPFAM" id="SSF52743">
    <property type="entry name" value="Subtilisin-like"/>
    <property type="match status" value="1"/>
</dbReference>